<dbReference type="KEGG" id="ccot:CCAX7_16800"/>
<keyword evidence="2" id="KW-0472">Membrane</keyword>
<accession>A0A402CYW1</accession>
<evidence type="ECO:0000313" key="3">
    <source>
        <dbReference type="EMBL" id="BDI29629.1"/>
    </source>
</evidence>
<dbReference type="Proteomes" id="UP000287394">
    <property type="component" value="Chromosome"/>
</dbReference>
<dbReference type="RefSeq" id="WP_119322503.1">
    <property type="nucleotide sequence ID" value="NZ_AP025739.1"/>
</dbReference>
<dbReference type="AlphaFoldDB" id="A0A402CYW1"/>
<evidence type="ECO:0000256" key="2">
    <source>
        <dbReference type="SAM" id="Phobius"/>
    </source>
</evidence>
<name>A0A402CYW1_9BACT</name>
<feature type="transmembrane region" description="Helical" evidence="2">
    <location>
        <begin position="12"/>
        <end position="34"/>
    </location>
</feature>
<feature type="region of interest" description="Disordered" evidence="1">
    <location>
        <begin position="39"/>
        <end position="62"/>
    </location>
</feature>
<protein>
    <submittedName>
        <fullName evidence="3">Uncharacterized protein</fullName>
    </submittedName>
</protein>
<organism evidence="3 4">
    <name type="scientific">Capsulimonas corticalis</name>
    <dbReference type="NCBI Taxonomy" id="2219043"/>
    <lineage>
        <taxon>Bacteria</taxon>
        <taxon>Bacillati</taxon>
        <taxon>Armatimonadota</taxon>
        <taxon>Armatimonadia</taxon>
        <taxon>Capsulimonadales</taxon>
        <taxon>Capsulimonadaceae</taxon>
        <taxon>Capsulimonas</taxon>
    </lineage>
</organism>
<evidence type="ECO:0000313" key="4">
    <source>
        <dbReference type="Proteomes" id="UP000287394"/>
    </source>
</evidence>
<dbReference type="EMBL" id="AP025739">
    <property type="protein sequence ID" value="BDI29629.1"/>
    <property type="molecule type" value="Genomic_DNA"/>
</dbReference>
<keyword evidence="4" id="KW-1185">Reference proteome</keyword>
<gene>
    <name evidence="3" type="ORF">CCAX7_16800</name>
</gene>
<keyword evidence="2" id="KW-1133">Transmembrane helix</keyword>
<proteinExistence type="predicted"/>
<evidence type="ECO:0000256" key="1">
    <source>
        <dbReference type="SAM" id="MobiDB-lite"/>
    </source>
</evidence>
<keyword evidence="2" id="KW-0812">Transmembrane</keyword>
<reference evidence="3 4" key="1">
    <citation type="journal article" date="2019" name="Int. J. Syst. Evol. Microbiol.">
        <title>Capsulimonas corticalis gen. nov., sp. nov., an aerobic capsulated bacterium, of a novel bacterial order, Capsulimonadales ord. nov., of the class Armatimonadia of the phylum Armatimonadetes.</title>
        <authorList>
            <person name="Li J."/>
            <person name="Kudo C."/>
            <person name="Tonouchi A."/>
        </authorList>
    </citation>
    <scope>NUCLEOTIDE SEQUENCE [LARGE SCALE GENOMIC DNA]</scope>
    <source>
        <strain evidence="3 4">AX-7</strain>
    </source>
</reference>
<sequence>MINTEPRRSAPPWVAAAVIVVALLAIVLYAVHVLRPQAPNSDLKTPSSYPKQGAAPSAPVAH</sequence>
<feature type="compositionally biased region" description="Polar residues" evidence="1">
    <location>
        <begin position="39"/>
        <end position="50"/>
    </location>
</feature>